<keyword evidence="2" id="KW-0677">Repeat</keyword>
<evidence type="ECO:0000313" key="6">
    <source>
        <dbReference type="Proteomes" id="UP000077755"/>
    </source>
</evidence>
<dbReference type="FunFam" id="1.25.40.10:FF:000366">
    <property type="entry name" value="Pentatricopeptide (PPR) repeat-containing protein"/>
    <property type="match status" value="1"/>
</dbReference>
<accession>A0AAF0WGX7</accession>
<dbReference type="FunFam" id="1.25.40.10:FF:000351">
    <property type="entry name" value="Pentatricopeptide repeat-containing protein"/>
    <property type="match status" value="1"/>
</dbReference>
<dbReference type="FunFam" id="1.25.40.10:FF:000031">
    <property type="entry name" value="Pentatricopeptide repeat-containing protein mitochondrial"/>
    <property type="match status" value="1"/>
</dbReference>
<dbReference type="GO" id="GO:0008270">
    <property type="term" value="F:zinc ion binding"/>
    <property type="evidence" value="ECO:0007669"/>
    <property type="project" value="InterPro"/>
</dbReference>
<name>A0AAF0WGX7_DAUCS</name>
<dbReference type="GO" id="GO:0003723">
    <property type="term" value="F:RNA binding"/>
    <property type="evidence" value="ECO:0007669"/>
    <property type="project" value="InterPro"/>
</dbReference>
<dbReference type="Pfam" id="PF20431">
    <property type="entry name" value="E_motif"/>
    <property type="match status" value="1"/>
</dbReference>
<feature type="domain" description="DYW" evidence="4">
    <location>
        <begin position="605"/>
        <end position="697"/>
    </location>
</feature>
<dbReference type="GO" id="GO:0009451">
    <property type="term" value="P:RNA modification"/>
    <property type="evidence" value="ECO:0007669"/>
    <property type="project" value="InterPro"/>
</dbReference>
<dbReference type="PANTHER" id="PTHR47926:SF468">
    <property type="entry name" value="PENTATRICOPEPTIDE REPEAT-CONTAINING PROTEIN"/>
    <property type="match status" value="1"/>
</dbReference>
<dbReference type="Pfam" id="PF14432">
    <property type="entry name" value="DYW_deaminase"/>
    <property type="match status" value="1"/>
</dbReference>
<feature type="repeat" description="PPR" evidence="3">
    <location>
        <begin position="188"/>
        <end position="222"/>
    </location>
</feature>
<protein>
    <recommendedName>
        <fullName evidence="4">DYW domain-containing protein</fullName>
    </recommendedName>
</protein>
<feature type="repeat" description="PPR" evidence="3">
    <location>
        <begin position="289"/>
        <end position="323"/>
    </location>
</feature>
<dbReference type="Gene3D" id="1.25.40.10">
    <property type="entry name" value="Tetratricopeptide repeat domain"/>
    <property type="match status" value="5"/>
</dbReference>
<keyword evidence="6" id="KW-1185">Reference proteome</keyword>
<evidence type="ECO:0000256" key="2">
    <source>
        <dbReference type="ARBA" id="ARBA00022737"/>
    </source>
</evidence>
<dbReference type="AlphaFoldDB" id="A0AAF0WGX7"/>
<reference evidence="5" key="1">
    <citation type="journal article" date="2016" name="Nat. Genet.">
        <title>A high-quality carrot genome assembly provides new insights into carotenoid accumulation and asterid genome evolution.</title>
        <authorList>
            <person name="Iorizzo M."/>
            <person name="Ellison S."/>
            <person name="Senalik D."/>
            <person name="Zeng P."/>
            <person name="Satapoomin P."/>
            <person name="Huang J."/>
            <person name="Bowman M."/>
            <person name="Iovene M."/>
            <person name="Sanseverino W."/>
            <person name="Cavagnaro P."/>
            <person name="Yildiz M."/>
            <person name="Macko-Podgorni A."/>
            <person name="Moranska E."/>
            <person name="Grzebelus E."/>
            <person name="Grzebelus D."/>
            <person name="Ashrafi H."/>
            <person name="Zheng Z."/>
            <person name="Cheng S."/>
            <person name="Spooner D."/>
            <person name="Van Deynze A."/>
            <person name="Simon P."/>
        </authorList>
    </citation>
    <scope>NUCLEOTIDE SEQUENCE</scope>
    <source>
        <tissue evidence="5">Leaf</tissue>
    </source>
</reference>
<dbReference type="PANTHER" id="PTHR47926">
    <property type="entry name" value="PENTATRICOPEPTIDE REPEAT-CONTAINING PROTEIN"/>
    <property type="match status" value="1"/>
</dbReference>
<dbReference type="InterPro" id="IPR046849">
    <property type="entry name" value="E2_motif"/>
</dbReference>
<comment type="similarity">
    <text evidence="1">Belongs to the PPR family. PCMP-H subfamily.</text>
</comment>
<feature type="repeat" description="PPR" evidence="3">
    <location>
        <begin position="64"/>
        <end position="98"/>
    </location>
</feature>
<reference evidence="5" key="2">
    <citation type="submission" date="2022-03" db="EMBL/GenBank/DDBJ databases">
        <title>Draft title - Genomic analysis of global carrot germplasm unveils the trajectory of domestication and the origin of high carotenoid orange carrot.</title>
        <authorList>
            <person name="Iorizzo M."/>
            <person name="Ellison S."/>
            <person name="Senalik D."/>
            <person name="Macko-Podgorni A."/>
            <person name="Grzebelus D."/>
            <person name="Bostan H."/>
            <person name="Rolling W."/>
            <person name="Curaba J."/>
            <person name="Simon P."/>
        </authorList>
    </citation>
    <scope>NUCLEOTIDE SEQUENCE</scope>
    <source>
        <tissue evidence="5">Leaf</tissue>
    </source>
</reference>
<evidence type="ECO:0000313" key="5">
    <source>
        <dbReference type="EMBL" id="WOG89707.1"/>
    </source>
</evidence>
<proteinExistence type="inferred from homology"/>
<dbReference type="InterPro" id="IPR046960">
    <property type="entry name" value="PPR_At4g14850-like_plant"/>
</dbReference>
<dbReference type="NCBIfam" id="TIGR00756">
    <property type="entry name" value="PPR"/>
    <property type="match status" value="6"/>
</dbReference>
<dbReference type="Pfam" id="PF20430">
    <property type="entry name" value="Eplus_motif"/>
    <property type="match status" value="1"/>
</dbReference>
<dbReference type="EMBL" id="CP093344">
    <property type="protein sequence ID" value="WOG89707.1"/>
    <property type="molecule type" value="Genomic_DNA"/>
</dbReference>
<dbReference type="InterPro" id="IPR011990">
    <property type="entry name" value="TPR-like_helical_dom_sf"/>
</dbReference>
<evidence type="ECO:0000256" key="1">
    <source>
        <dbReference type="ARBA" id="ARBA00006643"/>
    </source>
</evidence>
<evidence type="ECO:0000256" key="3">
    <source>
        <dbReference type="PROSITE-ProRule" id="PRU00708"/>
    </source>
</evidence>
<dbReference type="InterPro" id="IPR032867">
    <property type="entry name" value="DYW_dom"/>
</dbReference>
<feature type="repeat" description="PPR" evidence="3">
    <location>
        <begin position="126"/>
        <end position="160"/>
    </location>
</feature>
<dbReference type="Pfam" id="PF01535">
    <property type="entry name" value="PPR"/>
    <property type="match status" value="9"/>
</dbReference>
<dbReference type="Pfam" id="PF13041">
    <property type="entry name" value="PPR_2"/>
    <property type="match status" value="2"/>
</dbReference>
<dbReference type="InterPro" id="IPR002885">
    <property type="entry name" value="PPR_rpt"/>
</dbReference>
<dbReference type="Proteomes" id="UP000077755">
    <property type="component" value="Chromosome 2"/>
</dbReference>
<organism evidence="5 6">
    <name type="scientific">Daucus carota subsp. sativus</name>
    <name type="common">Carrot</name>
    <dbReference type="NCBI Taxonomy" id="79200"/>
    <lineage>
        <taxon>Eukaryota</taxon>
        <taxon>Viridiplantae</taxon>
        <taxon>Streptophyta</taxon>
        <taxon>Embryophyta</taxon>
        <taxon>Tracheophyta</taxon>
        <taxon>Spermatophyta</taxon>
        <taxon>Magnoliopsida</taxon>
        <taxon>eudicotyledons</taxon>
        <taxon>Gunneridae</taxon>
        <taxon>Pentapetalae</taxon>
        <taxon>asterids</taxon>
        <taxon>campanulids</taxon>
        <taxon>Apiales</taxon>
        <taxon>Apiaceae</taxon>
        <taxon>Apioideae</taxon>
        <taxon>Scandiceae</taxon>
        <taxon>Daucinae</taxon>
        <taxon>Daucus</taxon>
        <taxon>Daucus sect. Daucus</taxon>
    </lineage>
</organism>
<dbReference type="SUPFAM" id="SSF48452">
    <property type="entry name" value="TPR-like"/>
    <property type="match status" value="1"/>
</dbReference>
<dbReference type="PROSITE" id="PS51375">
    <property type="entry name" value="PPR"/>
    <property type="match status" value="4"/>
</dbReference>
<gene>
    <name evidence="5" type="ORF">DCAR_0208945</name>
</gene>
<dbReference type="InterPro" id="IPR046848">
    <property type="entry name" value="E_motif"/>
</dbReference>
<evidence type="ECO:0000259" key="4">
    <source>
        <dbReference type="Pfam" id="PF14432"/>
    </source>
</evidence>
<sequence length="697" mass="77926">MLLFPAIIRKVKPLIFLTFSELIKCIANHSHYSTCNYNSLFHDHLNNNKLDKALSVFDKIPSPNVYICTKMISGFIENGRLSEAVNLFDKMSVRDTVMWNLMIKGCLDYGDLNMGLELFDAMPERNVISWTTMLNGFLRVGRVELAEKMFREMPMRDMAAWNSMIHGYFSNGRVEDGMRLFEEMPCINVISWTSVISGLDQHGMSDKALCLFCEMMGSGVKPTANTFSCVVTACANAIDLCFGGQVHGHVVKLGFGSDVYVTASLITFYANCKRIDDSCKVFDEKLHVNVVVWTALLTGYSVNGKHHIVLKVFGDMLSMRALPNQSSFTSALNSCSELEASDRGKEIHSMAIVLGLVTDAFVGNSLVVLYSRCGDIYAALSIFKDIQEKNLVSWNTSIVGCAQHGCGMGALTLFSGLLRSGVDSDSITVTGLLSACSHSGMLEKGRRLYKYFFHCRSTEIKLEHYACMVDILGRSGKLEEAEELINSMKIKPILSIWLSLLNGCRMHSNLEVAERTAENIFNLDPNCSAAYILLSNLYAFAGRWSDAARVRGNMKTMGIVKQTGSSWITLKGLKHTFLSGDRSHPLCEKIYQKLDWLGEKLKEFGYVPDQRFALHDVEEEQKEAMLSYHSERLAIGFALICTVDGTTVTVMKNLRVCGDCHSAIKLISKIVKREIILRDSTRFHHFKDGVCSCGDYW</sequence>